<dbReference type="InterPro" id="IPR054722">
    <property type="entry name" value="PolX-like_BBD"/>
</dbReference>
<dbReference type="AlphaFoldDB" id="A0A9Q3HQY5"/>
<name>A0A9Q3HQY5_9BASI</name>
<dbReference type="Proteomes" id="UP000765509">
    <property type="component" value="Unassembled WGS sequence"/>
</dbReference>
<gene>
    <name evidence="2" type="ORF">O181_050475</name>
</gene>
<feature type="domain" description="Retrovirus-related Pol polyprotein from transposon TNT 1-94-like beta-barrel" evidence="1">
    <location>
        <begin position="176"/>
        <end position="250"/>
    </location>
</feature>
<proteinExistence type="predicted"/>
<sequence>MDWQHCFYNGNLQKYVEECRKLILDLKTVNINVPNEILTFSLLVKLGGDPKLYQLVEGLTLNKDVIQRPNTILSRLQDYVKLTKIKEPSRDFSASALVTATNELYKIIYYCTNGVHNPKCTTHKKEECFSENPHLRTIRKEKRKHGNAYSNVGPHLSTAQALVRQVDSNIQSHQLVVDCGATHHMFNSKAFFLSMSETMDITVSTGDSNSTLKAFGFGTVQLLCDNKTLTLKNCLHFPHLNCNLISLMDLFKDWLIVNQKGSFFNLEARAKTLLKGHISNKVMYVDYSLPRGLLSIDSTTLWHNRLGLPGPTPAKLLGLPSGIIDCMTCNLNKADCFPFNNHFEHANLPLDCIHINLVGPISPPSVSGFRYFLTVIDQFTSSKVF</sequence>
<comment type="caution">
    <text evidence="2">The sequence shown here is derived from an EMBL/GenBank/DDBJ whole genome shotgun (WGS) entry which is preliminary data.</text>
</comment>
<reference evidence="2" key="1">
    <citation type="submission" date="2021-03" db="EMBL/GenBank/DDBJ databases">
        <title>Draft genome sequence of rust myrtle Austropuccinia psidii MF-1, a brazilian biotype.</title>
        <authorList>
            <person name="Quecine M.C."/>
            <person name="Pachon D.M.R."/>
            <person name="Bonatelli M.L."/>
            <person name="Correr F.H."/>
            <person name="Franceschini L.M."/>
            <person name="Leite T.F."/>
            <person name="Margarido G.R.A."/>
            <person name="Almeida C.A."/>
            <person name="Ferrarezi J.A."/>
            <person name="Labate C.A."/>
        </authorList>
    </citation>
    <scope>NUCLEOTIDE SEQUENCE</scope>
    <source>
        <strain evidence="2">MF-1</strain>
    </source>
</reference>
<evidence type="ECO:0000259" key="1">
    <source>
        <dbReference type="Pfam" id="PF22936"/>
    </source>
</evidence>
<evidence type="ECO:0000313" key="3">
    <source>
        <dbReference type="Proteomes" id="UP000765509"/>
    </source>
</evidence>
<keyword evidence="3" id="KW-1185">Reference proteome</keyword>
<organism evidence="2 3">
    <name type="scientific">Austropuccinia psidii MF-1</name>
    <dbReference type="NCBI Taxonomy" id="1389203"/>
    <lineage>
        <taxon>Eukaryota</taxon>
        <taxon>Fungi</taxon>
        <taxon>Dikarya</taxon>
        <taxon>Basidiomycota</taxon>
        <taxon>Pucciniomycotina</taxon>
        <taxon>Pucciniomycetes</taxon>
        <taxon>Pucciniales</taxon>
        <taxon>Sphaerophragmiaceae</taxon>
        <taxon>Austropuccinia</taxon>
    </lineage>
</organism>
<evidence type="ECO:0000313" key="2">
    <source>
        <dbReference type="EMBL" id="MBW0510760.1"/>
    </source>
</evidence>
<dbReference type="EMBL" id="AVOT02021747">
    <property type="protein sequence ID" value="MBW0510760.1"/>
    <property type="molecule type" value="Genomic_DNA"/>
</dbReference>
<accession>A0A9Q3HQY5</accession>
<protein>
    <recommendedName>
        <fullName evidence="1">Retrovirus-related Pol polyprotein from transposon TNT 1-94-like beta-barrel domain-containing protein</fullName>
    </recommendedName>
</protein>
<dbReference type="Pfam" id="PF22936">
    <property type="entry name" value="Pol_BBD"/>
    <property type="match status" value="1"/>
</dbReference>